<keyword evidence="7" id="KW-0067">ATP-binding</keyword>
<dbReference type="EMBL" id="DS268195">
    <property type="protein sequence ID" value="KMU80977.1"/>
    <property type="molecule type" value="Genomic_DNA"/>
</dbReference>
<dbReference type="EC" id="6.1.1.3" evidence="2"/>
<feature type="region of interest" description="Disordered" evidence="12">
    <location>
        <begin position="81"/>
        <end position="121"/>
    </location>
</feature>
<evidence type="ECO:0000259" key="13">
    <source>
        <dbReference type="PROSITE" id="PS50862"/>
    </source>
</evidence>
<comment type="similarity">
    <text evidence="1">Belongs to the class-II aminoacyl-tRNA synthetase family.</text>
</comment>
<keyword evidence="9 14" id="KW-0030">Aminoacyl-tRNA synthetase</keyword>
<evidence type="ECO:0000256" key="8">
    <source>
        <dbReference type="ARBA" id="ARBA00022917"/>
    </source>
</evidence>
<evidence type="ECO:0000256" key="10">
    <source>
        <dbReference type="ARBA" id="ARBA00031900"/>
    </source>
</evidence>
<dbReference type="GO" id="GO:0006435">
    <property type="term" value="P:threonyl-tRNA aminoacylation"/>
    <property type="evidence" value="ECO:0007669"/>
    <property type="project" value="InterPro"/>
</dbReference>
<dbReference type="GO" id="GO:0005739">
    <property type="term" value="C:mitochondrion"/>
    <property type="evidence" value="ECO:0007669"/>
    <property type="project" value="TreeGrafter"/>
</dbReference>
<feature type="compositionally biased region" description="Polar residues" evidence="12">
    <location>
        <begin position="81"/>
        <end position="90"/>
    </location>
</feature>
<feature type="compositionally biased region" description="Polar residues" evidence="12">
    <location>
        <begin position="25"/>
        <end position="52"/>
    </location>
</feature>
<dbReference type="CDD" id="cd00771">
    <property type="entry name" value="ThrRS_core"/>
    <property type="match status" value="1"/>
</dbReference>
<dbReference type="InterPro" id="IPR045864">
    <property type="entry name" value="aa-tRNA-synth_II/BPL/LPL"/>
</dbReference>
<dbReference type="Proteomes" id="UP000054559">
    <property type="component" value="Unassembled WGS sequence"/>
</dbReference>
<dbReference type="InterPro" id="IPR036621">
    <property type="entry name" value="Anticodon-bd_dom_sf"/>
</dbReference>
<dbReference type="InterPro" id="IPR006195">
    <property type="entry name" value="aa-tRNA-synth_II"/>
</dbReference>
<organism evidence="14 15">
    <name type="scientific">Coccidioides immitis RMSCC 3703</name>
    <dbReference type="NCBI Taxonomy" id="454286"/>
    <lineage>
        <taxon>Eukaryota</taxon>
        <taxon>Fungi</taxon>
        <taxon>Dikarya</taxon>
        <taxon>Ascomycota</taxon>
        <taxon>Pezizomycotina</taxon>
        <taxon>Eurotiomycetes</taxon>
        <taxon>Eurotiomycetidae</taxon>
        <taxon>Onygenales</taxon>
        <taxon>Onygenaceae</taxon>
        <taxon>Coccidioides</taxon>
    </lineage>
</organism>
<keyword evidence="8" id="KW-0648">Protein biosynthesis</keyword>
<dbReference type="PRINTS" id="PR01047">
    <property type="entry name" value="TRNASYNTHTHR"/>
</dbReference>
<dbReference type="InterPro" id="IPR002314">
    <property type="entry name" value="aa-tRNA-synt_IIb"/>
</dbReference>
<dbReference type="GO" id="GO:0004829">
    <property type="term" value="F:threonine-tRNA ligase activity"/>
    <property type="evidence" value="ECO:0007669"/>
    <property type="project" value="UniProtKB-EC"/>
</dbReference>
<evidence type="ECO:0000256" key="2">
    <source>
        <dbReference type="ARBA" id="ARBA00013163"/>
    </source>
</evidence>
<dbReference type="InterPro" id="IPR002320">
    <property type="entry name" value="Thr-tRNA-ligase_IIa"/>
</dbReference>
<feature type="compositionally biased region" description="Basic and acidic residues" evidence="12">
    <location>
        <begin position="91"/>
        <end position="114"/>
    </location>
</feature>
<accession>A0A0J8U2U0</accession>
<keyword evidence="5" id="KW-0547">Nucleotide-binding</keyword>
<dbReference type="STRING" id="454286.A0A0J8U2U0"/>
<evidence type="ECO:0000256" key="7">
    <source>
        <dbReference type="ARBA" id="ARBA00022840"/>
    </source>
</evidence>
<dbReference type="InterPro" id="IPR033728">
    <property type="entry name" value="ThrRS_core"/>
</dbReference>
<keyword evidence="6" id="KW-0862">Zinc</keyword>
<evidence type="ECO:0000256" key="6">
    <source>
        <dbReference type="ARBA" id="ARBA00022833"/>
    </source>
</evidence>
<gene>
    <name evidence="14" type="ORF">CISG_08919</name>
</gene>
<reference evidence="15" key="1">
    <citation type="journal article" date="2010" name="Genome Res.">
        <title>Population genomic sequencing of Coccidioides fungi reveals recent hybridization and transposon control.</title>
        <authorList>
            <person name="Neafsey D.E."/>
            <person name="Barker B.M."/>
            <person name="Sharpton T.J."/>
            <person name="Stajich J.E."/>
            <person name="Park D.J."/>
            <person name="Whiston E."/>
            <person name="Hung C.-Y."/>
            <person name="McMahan C."/>
            <person name="White J."/>
            <person name="Sykes S."/>
            <person name="Heiman D."/>
            <person name="Young S."/>
            <person name="Zeng Q."/>
            <person name="Abouelleil A."/>
            <person name="Aftuck L."/>
            <person name="Bessette D."/>
            <person name="Brown A."/>
            <person name="FitzGerald M."/>
            <person name="Lui A."/>
            <person name="Macdonald J.P."/>
            <person name="Priest M."/>
            <person name="Orbach M.J."/>
            <person name="Galgiani J.N."/>
            <person name="Kirkland T.N."/>
            <person name="Cole G.T."/>
            <person name="Birren B.W."/>
            <person name="Henn M.R."/>
            <person name="Taylor J.W."/>
            <person name="Rounsley S.D."/>
        </authorList>
    </citation>
    <scope>NUCLEOTIDE SEQUENCE [LARGE SCALE GENOMIC DNA]</scope>
    <source>
        <strain evidence="15">RMSCC 3703</strain>
    </source>
</reference>
<evidence type="ECO:0000313" key="14">
    <source>
        <dbReference type="EMBL" id="KMU80977.1"/>
    </source>
</evidence>
<dbReference type="Gene3D" id="3.30.930.10">
    <property type="entry name" value="Bira Bifunctional Protein, Domain 2"/>
    <property type="match status" value="1"/>
</dbReference>
<dbReference type="Pfam" id="PF03129">
    <property type="entry name" value="HGTP_anticodon"/>
    <property type="match status" value="1"/>
</dbReference>
<evidence type="ECO:0000256" key="9">
    <source>
        <dbReference type="ARBA" id="ARBA00023146"/>
    </source>
</evidence>
<proteinExistence type="inferred from homology"/>
<dbReference type="SUPFAM" id="SSF52954">
    <property type="entry name" value="Class II aaRS ABD-related"/>
    <property type="match status" value="1"/>
</dbReference>
<keyword evidence="4" id="KW-0479">Metal-binding</keyword>
<evidence type="ECO:0000256" key="11">
    <source>
        <dbReference type="ARBA" id="ARBA00049515"/>
    </source>
</evidence>
<evidence type="ECO:0000313" key="15">
    <source>
        <dbReference type="Proteomes" id="UP000054559"/>
    </source>
</evidence>
<evidence type="ECO:0000256" key="12">
    <source>
        <dbReference type="SAM" id="MobiDB-lite"/>
    </source>
</evidence>
<dbReference type="Gene3D" id="3.40.50.800">
    <property type="entry name" value="Anticodon-binding domain"/>
    <property type="match status" value="1"/>
</dbReference>
<dbReference type="AlphaFoldDB" id="A0A0J8U2U0"/>
<sequence length="692" mass="77922">MRPNVVARAWRSFSTQRPVPKATPWRTSRLASAISVTRSYSRAPQPSQSTPSCDGAPSDPISHNQAIETAQDPYIVTNADNQTIGTAQNSYRERRDKVTRPDSRTARSARHPDDEAPPIDSVTGIDHRIIGTDQDLFGSTPFSPGSPYFHPDGAHIFNKLMSFLRAQYKQYGFEEVITPTMYKKSLWEKSGHWHIYKDDMYEVRGRGATGQTVDVEIGEDEQYGLKPMNCPGHCVLFASKTRSYRSLPVRFAEFSPLHRNEISGSLSGLTRVRRFHQDDGHIFCRPEQIEREIELTLQFTERLSGSLALWNDAENQLKDALDKSGKPWHINEGDGAFYGPKIDLQIRDSRGKYHQLSTIQLDMNLPQRFGLEYVVPGTETDVNGPRKATPVLIHRAIFGSLERFFALLAEHYNGRWPFWLSPRQGIILTVNNDPQVLRTAQTVASGMRGYQSLTFNESEVVATPGLLYPAQATFQIDVDTSSRSLGKKIREAMGRKYKLIFVIGPSDVSNGSVGVDLTGLLGGRSPPEIKQWLQNTPGWDFVISPDGRSVKMTMKADDVYDWLIKLEKEFCIAFPNPLELDLFHLISLEPSNRVHPARAGSEKAWAETLKRLSNRLRTSAWLQNVACLPMRGGCDSEQARRQSGIVIFPPRHRPAHLPDVVAKLLRHAPHSQRLWIVLSPPYRNSRPAAGSH</sequence>
<dbReference type="GO" id="GO:0046872">
    <property type="term" value="F:metal ion binding"/>
    <property type="evidence" value="ECO:0007669"/>
    <property type="project" value="UniProtKB-KW"/>
</dbReference>
<protein>
    <recommendedName>
        <fullName evidence="2">threonine--tRNA ligase</fullName>
        <ecNumber evidence="2">6.1.1.3</ecNumber>
    </recommendedName>
    <alternativeName>
        <fullName evidence="10">Threonyl-tRNA synthetase</fullName>
    </alternativeName>
</protein>
<evidence type="ECO:0000256" key="3">
    <source>
        <dbReference type="ARBA" id="ARBA00022598"/>
    </source>
</evidence>
<dbReference type="GO" id="GO:0005524">
    <property type="term" value="F:ATP binding"/>
    <property type="evidence" value="ECO:0007669"/>
    <property type="project" value="UniProtKB-KW"/>
</dbReference>
<evidence type="ECO:0000256" key="4">
    <source>
        <dbReference type="ARBA" id="ARBA00022723"/>
    </source>
</evidence>
<dbReference type="OrthoDB" id="5423599at2759"/>
<dbReference type="SUPFAM" id="SSF55681">
    <property type="entry name" value="Class II aaRS and biotin synthetases"/>
    <property type="match status" value="1"/>
</dbReference>
<name>A0A0J8U2U0_COCIT</name>
<feature type="region of interest" description="Disordered" evidence="12">
    <location>
        <begin position="1"/>
        <end position="63"/>
    </location>
</feature>
<dbReference type="PROSITE" id="PS50862">
    <property type="entry name" value="AA_TRNA_LIGASE_II"/>
    <property type="match status" value="1"/>
</dbReference>
<dbReference type="InterPro" id="IPR004154">
    <property type="entry name" value="Anticodon-bd"/>
</dbReference>
<dbReference type="PANTHER" id="PTHR11451">
    <property type="entry name" value="THREONINE-TRNA LIGASE"/>
    <property type="match status" value="1"/>
</dbReference>
<comment type="catalytic activity">
    <reaction evidence="11">
        <text>tRNA(Thr) + L-threonine + ATP = L-threonyl-tRNA(Thr) + AMP + diphosphate + H(+)</text>
        <dbReference type="Rhea" id="RHEA:24624"/>
        <dbReference type="Rhea" id="RHEA-COMP:9670"/>
        <dbReference type="Rhea" id="RHEA-COMP:9704"/>
        <dbReference type="ChEBI" id="CHEBI:15378"/>
        <dbReference type="ChEBI" id="CHEBI:30616"/>
        <dbReference type="ChEBI" id="CHEBI:33019"/>
        <dbReference type="ChEBI" id="CHEBI:57926"/>
        <dbReference type="ChEBI" id="CHEBI:78442"/>
        <dbReference type="ChEBI" id="CHEBI:78534"/>
        <dbReference type="ChEBI" id="CHEBI:456215"/>
        <dbReference type="EC" id="6.1.1.3"/>
    </reaction>
</comment>
<evidence type="ECO:0000256" key="5">
    <source>
        <dbReference type="ARBA" id="ARBA00022741"/>
    </source>
</evidence>
<feature type="domain" description="Aminoacyl-transfer RNA synthetases class-II family profile" evidence="13">
    <location>
        <begin position="150"/>
        <end position="417"/>
    </location>
</feature>
<keyword evidence="3" id="KW-0436">Ligase</keyword>
<dbReference type="Pfam" id="PF00587">
    <property type="entry name" value="tRNA-synt_2b"/>
    <property type="match status" value="1"/>
</dbReference>
<dbReference type="PANTHER" id="PTHR11451:SF50">
    <property type="entry name" value="THREONINE--TRNA LIGASE, MITOCHONDRIAL"/>
    <property type="match status" value="1"/>
</dbReference>
<evidence type="ECO:0000256" key="1">
    <source>
        <dbReference type="ARBA" id="ARBA00008226"/>
    </source>
</evidence>
<dbReference type="FunFam" id="3.30.930.10:FF:000002">
    <property type="entry name" value="Threonine--tRNA ligase"/>
    <property type="match status" value="1"/>
</dbReference>